<evidence type="ECO:0000313" key="6">
    <source>
        <dbReference type="Proteomes" id="UP001057025"/>
    </source>
</evidence>
<dbReference type="SMART" id="SM00028">
    <property type="entry name" value="TPR"/>
    <property type="match status" value="5"/>
</dbReference>
<keyword evidence="2 3" id="KW-0802">TPR repeat</keyword>
<name>A0ABY5BQL3_9LACO</name>
<dbReference type="Pfam" id="PF13429">
    <property type="entry name" value="TPR_15"/>
    <property type="match status" value="1"/>
</dbReference>
<dbReference type="Gene3D" id="1.25.40.10">
    <property type="entry name" value="Tetratricopeptide repeat domain"/>
    <property type="match status" value="2"/>
</dbReference>
<evidence type="ECO:0000256" key="3">
    <source>
        <dbReference type="PROSITE-ProRule" id="PRU00339"/>
    </source>
</evidence>
<gene>
    <name evidence="5" type="ORF">M3M39_04645</name>
</gene>
<proteinExistence type="predicted"/>
<reference evidence="5" key="1">
    <citation type="submission" date="2022-05" db="EMBL/GenBank/DDBJ databases">
        <authorList>
            <person name="Oliphant S.A."/>
            <person name="Watson-Haigh N.S."/>
            <person name="Sumby K.M."/>
            <person name="Gardner J.M."/>
            <person name="Jiranek V."/>
        </authorList>
    </citation>
    <scope>NUCLEOTIDE SEQUENCE</scope>
    <source>
        <strain evidence="5">KI11_C11</strain>
    </source>
</reference>
<dbReference type="Pfam" id="PF12688">
    <property type="entry name" value="TPR_5"/>
    <property type="match status" value="1"/>
</dbReference>
<dbReference type="Proteomes" id="UP001057025">
    <property type="component" value="Chromosome"/>
</dbReference>
<dbReference type="InterPro" id="IPR019734">
    <property type="entry name" value="TPR_rpt"/>
</dbReference>
<feature type="repeat" description="TPR" evidence="3">
    <location>
        <begin position="204"/>
        <end position="237"/>
    </location>
</feature>
<dbReference type="PANTHER" id="PTHR45586">
    <property type="entry name" value="TPR REPEAT-CONTAINING PROTEIN PA4667"/>
    <property type="match status" value="1"/>
</dbReference>
<feature type="domain" description="Tetratrico peptide repeat group 5" evidence="4">
    <location>
        <begin position="135"/>
        <end position="208"/>
    </location>
</feature>
<dbReference type="SUPFAM" id="SSF48452">
    <property type="entry name" value="TPR-like"/>
    <property type="match status" value="2"/>
</dbReference>
<evidence type="ECO:0000256" key="1">
    <source>
        <dbReference type="ARBA" id="ARBA00022737"/>
    </source>
</evidence>
<evidence type="ECO:0000313" key="5">
    <source>
        <dbReference type="EMBL" id="USS87414.1"/>
    </source>
</evidence>
<accession>A0ABY5BQL3</accession>
<dbReference type="EMBL" id="CP097118">
    <property type="protein sequence ID" value="USS87414.1"/>
    <property type="molecule type" value="Genomic_DNA"/>
</dbReference>
<sequence>MSYSEQALEALQNNDLDSYQKNLKLAEAQDDDELLFSLAEEIYSLGFADDALQLYRKLLKRYPDEDELRTYIADILITQDETDKALDYLHQIQPDSEFYLNSLLGQADLYQTQGLTVVSEQKLKEAEKLAPDEPVVKFALAELYFSEGKYAEAIPLYLALIKQGKLNISNVNLVERIGVAYANVGNFENAIGYLEQIQPAEMSPAVQFETGFTYLQLKDYKKAIALFETLRDTDPQYSSLYPYLGQALEADHQPEAALRTYQEGIGIDEYNVTLYLLAAKLAEQQGDQATAIDYLQRGHQANPDNLAVITQLAAAYLRNQQNQAVVDLLTPYRNEHETDGQLDWDLAVANARLDNLTEATADYKQAYSSFKDDPEFLKEYILFLRETGSVQATLPLLRHYVQLAPNDDEMIYMLEDLEDLEDQ</sequence>
<dbReference type="InterPro" id="IPR041656">
    <property type="entry name" value="TPR_5"/>
</dbReference>
<keyword evidence="1" id="KW-0677">Repeat</keyword>
<evidence type="ECO:0000256" key="2">
    <source>
        <dbReference type="ARBA" id="ARBA00022803"/>
    </source>
</evidence>
<dbReference type="PROSITE" id="PS50005">
    <property type="entry name" value="TPR"/>
    <property type="match status" value="1"/>
</dbReference>
<dbReference type="PANTHER" id="PTHR45586:SF1">
    <property type="entry name" value="LIPOPOLYSACCHARIDE ASSEMBLY PROTEIN B"/>
    <property type="match status" value="1"/>
</dbReference>
<dbReference type="InterPro" id="IPR051012">
    <property type="entry name" value="CellSynth/LPSAsmb/PSIAsmb"/>
</dbReference>
<protein>
    <submittedName>
        <fullName evidence="5">Tetratricopeptide repeat protein</fullName>
    </submittedName>
</protein>
<dbReference type="Pfam" id="PF25058">
    <property type="entry name" value="ARM_TT21"/>
    <property type="match status" value="1"/>
</dbReference>
<dbReference type="RefSeq" id="WP_252796710.1">
    <property type="nucleotide sequence ID" value="NZ_CP097118.1"/>
</dbReference>
<dbReference type="InterPro" id="IPR011990">
    <property type="entry name" value="TPR-like_helical_dom_sf"/>
</dbReference>
<organism evidence="5 6">
    <name type="scientific">Fructilactobacillus hinvesii</name>
    <dbReference type="NCBI Taxonomy" id="2940300"/>
    <lineage>
        <taxon>Bacteria</taxon>
        <taxon>Bacillati</taxon>
        <taxon>Bacillota</taxon>
        <taxon>Bacilli</taxon>
        <taxon>Lactobacillales</taxon>
        <taxon>Lactobacillaceae</taxon>
        <taxon>Fructilactobacillus</taxon>
    </lineage>
</organism>
<keyword evidence="6" id="KW-1185">Reference proteome</keyword>
<evidence type="ECO:0000259" key="4">
    <source>
        <dbReference type="Pfam" id="PF12688"/>
    </source>
</evidence>